<dbReference type="GO" id="GO:0005634">
    <property type="term" value="C:nucleus"/>
    <property type="evidence" value="ECO:0007669"/>
    <property type="project" value="UniProtKB-SubCell"/>
</dbReference>
<keyword evidence="3" id="KW-0804">Transcription</keyword>
<dbReference type="PANTHER" id="PTHR33124:SF39">
    <property type="entry name" value="TRANSCRIPTION FACTOR UPBEAT1"/>
    <property type="match status" value="1"/>
</dbReference>
<comment type="caution">
    <text evidence="5">The sequence shown here is derived from an EMBL/GenBank/DDBJ whole genome shotgun (WGS) entry which is preliminary data.</text>
</comment>
<name>A0AAD8L7L1_TARER</name>
<evidence type="ECO:0000256" key="1">
    <source>
        <dbReference type="ARBA" id="ARBA00004123"/>
    </source>
</evidence>
<keyword evidence="4" id="KW-0539">Nucleus</keyword>
<dbReference type="CDD" id="cd11444">
    <property type="entry name" value="bHLH_AtIBH1_like"/>
    <property type="match status" value="1"/>
</dbReference>
<dbReference type="EMBL" id="JAUHHV010000001">
    <property type="protein sequence ID" value="KAK1437219.1"/>
    <property type="molecule type" value="Genomic_DNA"/>
</dbReference>
<evidence type="ECO:0000256" key="4">
    <source>
        <dbReference type="ARBA" id="ARBA00023242"/>
    </source>
</evidence>
<keyword evidence="2" id="KW-0805">Transcription regulation</keyword>
<gene>
    <name evidence="5" type="ORF">QVD17_03007</name>
</gene>
<dbReference type="GO" id="GO:0006355">
    <property type="term" value="P:regulation of DNA-templated transcription"/>
    <property type="evidence" value="ECO:0007669"/>
    <property type="project" value="InterPro"/>
</dbReference>
<evidence type="ECO:0000256" key="3">
    <source>
        <dbReference type="ARBA" id="ARBA00023163"/>
    </source>
</evidence>
<evidence type="ECO:0000256" key="2">
    <source>
        <dbReference type="ARBA" id="ARBA00023015"/>
    </source>
</evidence>
<organism evidence="5 6">
    <name type="scientific">Tagetes erecta</name>
    <name type="common">African marigold</name>
    <dbReference type="NCBI Taxonomy" id="13708"/>
    <lineage>
        <taxon>Eukaryota</taxon>
        <taxon>Viridiplantae</taxon>
        <taxon>Streptophyta</taxon>
        <taxon>Embryophyta</taxon>
        <taxon>Tracheophyta</taxon>
        <taxon>Spermatophyta</taxon>
        <taxon>Magnoliopsida</taxon>
        <taxon>eudicotyledons</taxon>
        <taxon>Gunneridae</taxon>
        <taxon>Pentapetalae</taxon>
        <taxon>asterids</taxon>
        <taxon>campanulids</taxon>
        <taxon>Asterales</taxon>
        <taxon>Asteraceae</taxon>
        <taxon>Asteroideae</taxon>
        <taxon>Heliantheae alliance</taxon>
        <taxon>Tageteae</taxon>
        <taxon>Tagetes</taxon>
    </lineage>
</organism>
<keyword evidence="6" id="KW-1185">Reference proteome</keyword>
<evidence type="ECO:0000313" key="5">
    <source>
        <dbReference type="EMBL" id="KAK1437219.1"/>
    </source>
</evidence>
<comment type="subcellular location">
    <subcellularLocation>
        <location evidence="1">Nucleus</location>
    </subcellularLocation>
</comment>
<protein>
    <submittedName>
        <fullName evidence="5">Uncharacterized protein</fullName>
    </submittedName>
</protein>
<dbReference type="InterPro" id="IPR044549">
    <property type="entry name" value="bHLH_AtIBH1-like"/>
</dbReference>
<dbReference type="PANTHER" id="PTHR33124">
    <property type="entry name" value="TRANSCRIPTION FACTOR IBH1-LIKE 1"/>
    <property type="match status" value="1"/>
</dbReference>
<accession>A0AAD8L7L1</accession>
<dbReference type="Proteomes" id="UP001229421">
    <property type="component" value="Unassembled WGS sequence"/>
</dbReference>
<sequence length="112" mass="12816">MGAQDLHQKLDDLVQIRTKFINNSSRKHSWKTKRNPTRNNALKRKRVRRVGCRRSTMIEKKVRTLKKLVPNAGSSVGLDGLFRETAAYISNLEIRVRLMQAVVKALSNSDSL</sequence>
<proteinExistence type="predicted"/>
<dbReference type="InterPro" id="IPR044660">
    <property type="entry name" value="IBH1-like"/>
</dbReference>
<reference evidence="5" key="1">
    <citation type="journal article" date="2023" name="bioRxiv">
        <title>Improved chromosome-level genome assembly for marigold (Tagetes erecta).</title>
        <authorList>
            <person name="Jiang F."/>
            <person name="Yuan L."/>
            <person name="Wang S."/>
            <person name="Wang H."/>
            <person name="Xu D."/>
            <person name="Wang A."/>
            <person name="Fan W."/>
        </authorList>
    </citation>
    <scope>NUCLEOTIDE SEQUENCE</scope>
    <source>
        <strain evidence="5">WSJ</strain>
        <tissue evidence="5">Leaf</tissue>
    </source>
</reference>
<evidence type="ECO:0000313" key="6">
    <source>
        <dbReference type="Proteomes" id="UP001229421"/>
    </source>
</evidence>
<dbReference type="AlphaFoldDB" id="A0AAD8L7L1"/>